<dbReference type="AlphaFoldDB" id="A0AAN7YJS3"/>
<evidence type="ECO:0000313" key="8">
    <source>
        <dbReference type="Proteomes" id="UP001309876"/>
    </source>
</evidence>
<evidence type="ECO:0000256" key="1">
    <source>
        <dbReference type="ARBA" id="ARBA00005634"/>
    </source>
</evidence>
<feature type="compositionally biased region" description="Low complexity" evidence="2">
    <location>
        <begin position="23"/>
        <end position="32"/>
    </location>
</feature>
<keyword evidence="8" id="KW-1185">Reference proteome</keyword>
<dbReference type="Gene3D" id="3.50.30.30">
    <property type="match status" value="1"/>
</dbReference>
<keyword evidence="3" id="KW-1133">Transmembrane helix</keyword>
<dbReference type="SUPFAM" id="SSF53187">
    <property type="entry name" value="Zn-dependent exopeptidases"/>
    <property type="match status" value="1"/>
</dbReference>
<keyword evidence="3" id="KW-0472">Membrane</keyword>
<evidence type="ECO:0000259" key="6">
    <source>
        <dbReference type="Pfam" id="PF04389"/>
    </source>
</evidence>
<dbReference type="InterPro" id="IPR007484">
    <property type="entry name" value="Peptidase_M28"/>
</dbReference>
<dbReference type="Gene3D" id="3.40.630.10">
    <property type="entry name" value="Zn peptidases"/>
    <property type="match status" value="1"/>
</dbReference>
<keyword evidence="3" id="KW-0812">Transmembrane</keyword>
<dbReference type="Proteomes" id="UP001309876">
    <property type="component" value="Unassembled WGS sequence"/>
</dbReference>
<dbReference type="InterPro" id="IPR007365">
    <property type="entry name" value="TFR-like_dimer_dom"/>
</dbReference>
<dbReference type="CDD" id="cd08022">
    <property type="entry name" value="M28_PSMA_like"/>
    <property type="match status" value="1"/>
</dbReference>
<dbReference type="SUPFAM" id="SSF52025">
    <property type="entry name" value="PA domain"/>
    <property type="match status" value="1"/>
</dbReference>
<reference evidence="7 8" key="1">
    <citation type="submission" date="2023-08" db="EMBL/GenBank/DDBJ databases">
        <title>Black Yeasts Isolated from many extreme environments.</title>
        <authorList>
            <person name="Coleine C."/>
            <person name="Stajich J.E."/>
            <person name="Selbmann L."/>
        </authorList>
    </citation>
    <scope>NUCLEOTIDE SEQUENCE [LARGE SCALE GENOMIC DNA]</scope>
    <source>
        <strain evidence="7 8">CCFEE 5910</strain>
    </source>
</reference>
<evidence type="ECO:0000313" key="7">
    <source>
        <dbReference type="EMBL" id="KAK5089009.1"/>
    </source>
</evidence>
<feature type="compositionally biased region" description="Acidic residues" evidence="2">
    <location>
        <begin position="79"/>
        <end position="88"/>
    </location>
</feature>
<proteinExistence type="inferred from homology"/>
<comment type="similarity">
    <text evidence="1">Belongs to the peptidase M28 family. M28B subfamily.</text>
</comment>
<dbReference type="GO" id="GO:0004180">
    <property type="term" value="F:carboxypeptidase activity"/>
    <property type="evidence" value="ECO:0007669"/>
    <property type="project" value="TreeGrafter"/>
</dbReference>
<feature type="compositionally biased region" description="Basic and acidic residues" evidence="2">
    <location>
        <begin position="41"/>
        <end position="59"/>
    </location>
</feature>
<dbReference type="Pfam" id="PF02225">
    <property type="entry name" value="PA"/>
    <property type="match status" value="1"/>
</dbReference>
<dbReference type="SUPFAM" id="SSF47672">
    <property type="entry name" value="Transferrin receptor-like dimerisation domain"/>
    <property type="match status" value="1"/>
</dbReference>
<dbReference type="InterPro" id="IPR039373">
    <property type="entry name" value="Peptidase_M28B"/>
</dbReference>
<dbReference type="Pfam" id="PF04389">
    <property type="entry name" value="Peptidase_M28"/>
    <property type="match status" value="1"/>
</dbReference>
<organism evidence="7 8">
    <name type="scientific">Lithohypha guttulata</name>
    <dbReference type="NCBI Taxonomy" id="1690604"/>
    <lineage>
        <taxon>Eukaryota</taxon>
        <taxon>Fungi</taxon>
        <taxon>Dikarya</taxon>
        <taxon>Ascomycota</taxon>
        <taxon>Pezizomycotina</taxon>
        <taxon>Eurotiomycetes</taxon>
        <taxon>Chaetothyriomycetidae</taxon>
        <taxon>Chaetothyriales</taxon>
        <taxon>Trichomeriaceae</taxon>
        <taxon>Lithohypha</taxon>
    </lineage>
</organism>
<dbReference type="CDD" id="cd02121">
    <property type="entry name" value="PA_GCPII_like"/>
    <property type="match status" value="1"/>
</dbReference>
<evidence type="ECO:0000259" key="5">
    <source>
        <dbReference type="Pfam" id="PF04253"/>
    </source>
</evidence>
<protein>
    <submittedName>
        <fullName evidence="7">Uncharacterized protein</fullName>
    </submittedName>
</protein>
<feature type="domain" description="Peptidase M28" evidence="6">
    <location>
        <begin position="491"/>
        <end position="674"/>
    </location>
</feature>
<gene>
    <name evidence="7" type="ORF">LTR05_003233</name>
</gene>
<dbReference type="EMBL" id="JAVRRJ010000002">
    <property type="protein sequence ID" value="KAK5089009.1"/>
    <property type="molecule type" value="Genomic_DNA"/>
</dbReference>
<dbReference type="PANTHER" id="PTHR10404:SF71">
    <property type="entry name" value="CARBOXYPEPTIDASE TRE2, PUTATIVE (AFU_ORTHOLOGUE AFUA_3G10650)-RELATED"/>
    <property type="match status" value="1"/>
</dbReference>
<feature type="transmembrane region" description="Helical" evidence="3">
    <location>
        <begin position="161"/>
        <end position="179"/>
    </location>
</feature>
<feature type="region of interest" description="Disordered" evidence="2">
    <location>
        <begin position="1"/>
        <end position="111"/>
    </location>
</feature>
<sequence>MPGDEKYTFSYLAPLPSYDEAISSRPSSSNSNLGPQETSDDAERQGLLHEHNLDSDQTRRSNYAPPTAESERGSLDSLDGLDADEDEEASVRREMQEMDIEDPTDSDSNRSLLSDRFKRFTSFTHSLPSIRLPSLRWLLPSWRPRMPQIDWQAMDNNRAIILGRLVGIFIIGGLLYVLIASDIIGFGNRRNIYMFKPDSIRNYVMDGIQESDNIPRYLQRITQYPHMAGTEGNYVLGEWVEEEFKAGGLADVRMERFDVYLNYPSREGRRVAIVKPENLQWEAKLEEIREETYVFHGHSASGDVTGHLIYANYGSRQDFEDLKSKNIPLEGAIILVRYYGTQGGRALKVKAAELAGAAGCIIYSDPAQDGSLKGPVYPDGRYMPPDAVQRGAVSLMSWVVGDVLSPGWASTSGEPKRLDPAESEGLNKIPSIPLSWRDAQHLLSNLKGHGQKLDGEWVGDSSVEYWTGDATSPKVNLKNLLEEERRQPIYNILGRIEGLEQHTKKIIVGNHRDAWCTGAADPGSGTAVMLEVIRQFGELQKQGWAPLRTIEFASWDGEEYNLIGSTEHVENRLEDLKRDGVAYINLDTAVSGIDFHASGSPMLEKALKNVLARVADPGTNKSLHETWDHEGRSLEGLGAGSDYVAFQDIAGVPSLDLEFRGQEFPYHSCYDNYEWMIKFGDPNWYYHKTMAQVLALVILELSDHALIPLDLQAYSNALGGYIDKLEKDVNGDSTTSHKLDVQPLRSAADILEQETARYMDFDNEWHSQIFATGGFETSFLGLKRMERNAKLEHFEKTLLDDVGLVNRTQFKHVIFGPQKWSGYDEAFFPGVRDWAEVGDMQKAQEEVQKVADIIISAAAQLG</sequence>
<dbReference type="InterPro" id="IPR036757">
    <property type="entry name" value="TFR-like_dimer_dom_sf"/>
</dbReference>
<comment type="caution">
    <text evidence="7">The sequence shown here is derived from an EMBL/GenBank/DDBJ whole genome shotgun (WGS) entry which is preliminary data.</text>
</comment>
<evidence type="ECO:0000259" key="4">
    <source>
        <dbReference type="Pfam" id="PF02225"/>
    </source>
</evidence>
<dbReference type="Pfam" id="PF04253">
    <property type="entry name" value="TFR_dimer"/>
    <property type="match status" value="1"/>
</dbReference>
<name>A0AAN7YJS3_9EURO</name>
<feature type="domain" description="PA" evidence="4">
    <location>
        <begin position="304"/>
        <end position="392"/>
    </location>
</feature>
<dbReference type="Gene3D" id="1.20.930.40">
    <property type="entry name" value="Transferrin receptor-like, dimerisation domain"/>
    <property type="match status" value="1"/>
</dbReference>
<dbReference type="FunFam" id="3.40.630.10:FF:000101">
    <property type="entry name" value="N-acetylated alpha-linked acidic dipeptidase like 1"/>
    <property type="match status" value="1"/>
</dbReference>
<dbReference type="PANTHER" id="PTHR10404">
    <property type="entry name" value="N-ACETYLATED-ALPHA-LINKED ACIDIC DIPEPTIDASE"/>
    <property type="match status" value="1"/>
</dbReference>
<evidence type="ECO:0000256" key="3">
    <source>
        <dbReference type="SAM" id="Phobius"/>
    </source>
</evidence>
<accession>A0AAN7YJS3</accession>
<dbReference type="InterPro" id="IPR003137">
    <property type="entry name" value="PA_domain"/>
</dbReference>
<evidence type="ECO:0000256" key="2">
    <source>
        <dbReference type="SAM" id="MobiDB-lite"/>
    </source>
</evidence>
<dbReference type="InterPro" id="IPR046450">
    <property type="entry name" value="PA_dom_sf"/>
</dbReference>
<feature type="domain" description="Transferrin receptor-like dimerisation" evidence="5">
    <location>
        <begin position="739"/>
        <end position="861"/>
    </location>
</feature>